<gene>
    <name evidence="1" type="ORF">O6H91_12G063500</name>
</gene>
<dbReference type="EMBL" id="CM055103">
    <property type="protein sequence ID" value="KAJ7536289.1"/>
    <property type="molecule type" value="Genomic_DNA"/>
</dbReference>
<sequence>MIALGNACQLSMLSWSRQIAGHTFRHVASGKSLGFLVPKTGKSWQMLRKASSWTQHKMKEDVLENEAGDGRTRAFLVGNRGGEAHDVSASKLESLKASQLKKVLDAGGVDYRDCLERKELVERLMQTQDYIPSAAKKLLLQYLQGIDPSSPLADAVDPFGESPVEDWWLEAERNTVKLFQNCSPSVAYITTLRVANDMSMNPIEIPRGTGSAFVWDKQGHIVTNYHVTMNGERARVSLADASTWDADIVGYAKNKDLAVVKIAAPSSKLKPISVGTSQALQVGQHVLAIGNPFGLDRTLTSGIISGLGREIKGIGGRTIRGLIQTDASINPGNSGGPLLDSQGRLIGVNTAIYSPSGASAGVGFAIPVDTVRRVVNQLIRDGKVVRPGLGIICASDGQAKQLGVLGVLVLGLSAKGAAARAGLQATSRDDYGRIVLGDVIVAINGQTTSTVEDLLAAVDERQVGETVRVTVKRGSSIRDYYIALEEIEE</sequence>
<accession>A0ACC2C388</accession>
<dbReference type="Proteomes" id="UP001162992">
    <property type="component" value="Chromosome 12"/>
</dbReference>
<protein>
    <submittedName>
        <fullName evidence="1">Uncharacterized protein</fullName>
    </submittedName>
</protein>
<evidence type="ECO:0000313" key="1">
    <source>
        <dbReference type="EMBL" id="KAJ7536289.1"/>
    </source>
</evidence>
<comment type="caution">
    <text evidence="1">The sequence shown here is derived from an EMBL/GenBank/DDBJ whole genome shotgun (WGS) entry which is preliminary data.</text>
</comment>
<organism evidence="1 2">
    <name type="scientific">Diphasiastrum complanatum</name>
    <name type="common">Issler's clubmoss</name>
    <name type="synonym">Lycopodium complanatum</name>
    <dbReference type="NCBI Taxonomy" id="34168"/>
    <lineage>
        <taxon>Eukaryota</taxon>
        <taxon>Viridiplantae</taxon>
        <taxon>Streptophyta</taxon>
        <taxon>Embryophyta</taxon>
        <taxon>Tracheophyta</taxon>
        <taxon>Lycopodiopsida</taxon>
        <taxon>Lycopodiales</taxon>
        <taxon>Lycopodiaceae</taxon>
        <taxon>Lycopodioideae</taxon>
        <taxon>Diphasiastrum</taxon>
    </lineage>
</organism>
<name>A0ACC2C388_DIPCM</name>
<reference evidence="2" key="1">
    <citation type="journal article" date="2024" name="Proc. Natl. Acad. Sci. U.S.A.">
        <title>Extraordinary preservation of gene collinearity over three hundred million years revealed in homosporous lycophytes.</title>
        <authorList>
            <person name="Li C."/>
            <person name="Wickell D."/>
            <person name="Kuo L.Y."/>
            <person name="Chen X."/>
            <person name="Nie B."/>
            <person name="Liao X."/>
            <person name="Peng D."/>
            <person name="Ji J."/>
            <person name="Jenkins J."/>
            <person name="Williams M."/>
            <person name="Shu S."/>
            <person name="Plott C."/>
            <person name="Barry K."/>
            <person name="Rajasekar S."/>
            <person name="Grimwood J."/>
            <person name="Han X."/>
            <person name="Sun S."/>
            <person name="Hou Z."/>
            <person name="He W."/>
            <person name="Dai G."/>
            <person name="Sun C."/>
            <person name="Schmutz J."/>
            <person name="Leebens-Mack J.H."/>
            <person name="Li F.W."/>
            <person name="Wang L."/>
        </authorList>
    </citation>
    <scope>NUCLEOTIDE SEQUENCE [LARGE SCALE GENOMIC DNA]</scope>
    <source>
        <strain evidence="2">cv. PW_Plant_1</strain>
    </source>
</reference>
<proteinExistence type="predicted"/>
<keyword evidence="2" id="KW-1185">Reference proteome</keyword>
<evidence type="ECO:0000313" key="2">
    <source>
        <dbReference type="Proteomes" id="UP001162992"/>
    </source>
</evidence>